<dbReference type="PANTHER" id="PTHR31589">
    <property type="entry name" value="PROTEIN, PUTATIVE (DUF239)-RELATED-RELATED"/>
    <property type="match status" value="1"/>
</dbReference>
<keyword evidence="3" id="KW-1185">Reference proteome</keyword>
<protein>
    <submittedName>
        <fullName evidence="4">Uncharacterized protein LOC104711293</fullName>
    </submittedName>
</protein>
<accession>A0ABM0TGZ3</accession>
<dbReference type="InterPro" id="IPR004314">
    <property type="entry name" value="Neprosin"/>
</dbReference>
<evidence type="ECO:0000313" key="3">
    <source>
        <dbReference type="Proteomes" id="UP000694864"/>
    </source>
</evidence>
<proteinExistence type="predicted"/>
<dbReference type="InterPro" id="IPR025521">
    <property type="entry name" value="Neprosin_propep"/>
</dbReference>
<reference evidence="3" key="1">
    <citation type="journal article" date="2014" name="Nat. Commun.">
        <title>The emerging biofuel crop Camelina sativa retains a highly undifferentiated hexaploid genome structure.</title>
        <authorList>
            <person name="Kagale S."/>
            <person name="Koh C."/>
            <person name="Nixon J."/>
            <person name="Bollina V."/>
            <person name="Clarke W.E."/>
            <person name="Tuteja R."/>
            <person name="Spillane C."/>
            <person name="Robinson S.J."/>
            <person name="Links M.G."/>
            <person name="Clarke C."/>
            <person name="Higgins E.E."/>
            <person name="Huebert T."/>
            <person name="Sharpe A.G."/>
            <person name="Parkin I.A."/>
        </authorList>
    </citation>
    <scope>NUCLEOTIDE SEQUENCE [LARGE SCALE GENOMIC DNA]</scope>
    <source>
        <strain evidence="3">cv. DH55</strain>
    </source>
</reference>
<name>A0ABM0TGZ3_CAMSA</name>
<keyword evidence="1" id="KW-0732">Signal</keyword>
<dbReference type="Proteomes" id="UP000694864">
    <property type="component" value="Chromosome 9"/>
</dbReference>
<evidence type="ECO:0000259" key="2">
    <source>
        <dbReference type="PROSITE" id="PS52045"/>
    </source>
</evidence>
<dbReference type="PROSITE" id="PS52045">
    <property type="entry name" value="NEPROSIN_PEP_CD"/>
    <property type="match status" value="1"/>
</dbReference>
<dbReference type="InterPro" id="IPR053168">
    <property type="entry name" value="Glutamic_endopeptidase"/>
</dbReference>
<organism evidence="3 4">
    <name type="scientific">Camelina sativa</name>
    <name type="common">False flax</name>
    <name type="synonym">Myagrum sativum</name>
    <dbReference type="NCBI Taxonomy" id="90675"/>
    <lineage>
        <taxon>Eukaryota</taxon>
        <taxon>Viridiplantae</taxon>
        <taxon>Streptophyta</taxon>
        <taxon>Embryophyta</taxon>
        <taxon>Tracheophyta</taxon>
        <taxon>Spermatophyta</taxon>
        <taxon>Magnoliopsida</taxon>
        <taxon>eudicotyledons</taxon>
        <taxon>Gunneridae</taxon>
        <taxon>Pentapetalae</taxon>
        <taxon>rosids</taxon>
        <taxon>malvids</taxon>
        <taxon>Brassicales</taxon>
        <taxon>Brassicaceae</taxon>
        <taxon>Camelineae</taxon>
        <taxon>Camelina</taxon>
    </lineage>
</organism>
<dbReference type="Pfam" id="PF03080">
    <property type="entry name" value="Neprosin"/>
    <property type="match status" value="1"/>
</dbReference>
<sequence length="376" mass="42073">MSSLIIVVLVLNLLHILFSTVSVRSDQSVLPIRSFKVRENATYDCVDINNQPGLGHRLLQNHTIQMKPSISRHELRNHIDNNKSYSSEIGCPDGTVPILRISNEYNTKAQLFGEKYFHPLTVKNPGTHFVGVWSSSGPYRGVEASYNGYTLYIEKDQVSYSVISMGSRLNNQVNSIQAGYIINPSFFGTRQLWTYGYFKGKDGKGCYNTACDGFIQVSRKIPIVQPININPGDSVWSRWSIHQDKATGNWWLTQLTKNAPNVDIGYWPKELFNILNDGANIVSVGGVVHAYLTGSSPPMGNGNFPVGSHKNSAMFTNIEVLDSKYRSHKMNYFPTKIFVDSPKCYDIKIGNVKSFHSKRLGFFFNYGGPGGKFCGV</sequence>
<dbReference type="RefSeq" id="XP_010426286.1">
    <property type="nucleotide sequence ID" value="XM_010427984.1"/>
</dbReference>
<feature type="chain" id="PRO_5046057143" evidence="1">
    <location>
        <begin position="20"/>
        <end position="376"/>
    </location>
</feature>
<dbReference type="Pfam" id="PF14365">
    <property type="entry name" value="Neprosin_AP"/>
    <property type="match status" value="1"/>
</dbReference>
<dbReference type="PANTHER" id="PTHR31589:SF60">
    <property type="entry name" value="NEPROSIN DOMAIN-CONTAINING PROTEIN-RELATED"/>
    <property type="match status" value="1"/>
</dbReference>
<feature type="domain" description="Neprosin PEP catalytic" evidence="2">
    <location>
        <begin position="120"/>
        <end position="375"/>
    </location>
</feature>
<reference evidence="4" key="2">
    <citation type="submission" date="2025-08" db="UniProtKB">
        <authorList>
            <consortium name="RefSeq"/>
        </authorList>
    </citation>
    <scope>IDENTIFICATION</scope>
    <source>
        <tissue evidence="4">Leaf</tissue>
    </source>
</reference>
<evidence type="ECO:0000313" key="4">
    <source>
        <dbReference type="RefSeq" id="XP_010426286.1"/>
    </source>
</evidence>
<feature type="signal peptide" evidence="1">
    <location>
        <begin position="1"/>
        <end position="19"/>
    </location>
</feature>
<dbReference type="GeneID" id="104711293"/>
<gene>
    <name evidence="4" type="primary">LOC104711293</name>
</gene>
<evidence type="ECO:0000256" key="1">
    <source>
        <dbReference type="SAM" id="SignalP"/>
    </source>
</evidence>